<dbReference type="RefSeq" id="WP_176106957.1">
    <property type="nucleotide sequence ID" value="NZ_JAALDK010000001.1"/>
</dbReference>
<dbReference type="SMART" id="SM00354">
    <property type="entry name" value="HTH_LACI"/>
    <property type="match status" value="1"/>
</dbReference>
<gene>
    <name evidence="7" type="ORF">G5S42_12220</name>
</gene>
<dbReference type="SUPFAM" id="SSF53822">
    <property type="entry name" value="Periplasmic binding protein-like I"/>
    <property type="match status" value="1"/>
</dbReference>
<dbReference type="PROSITE" id="PS50932">
    <property type="entry name" value="HTH_LACI_2"/>
    <property type="match status" value="1"/>
</dbReference>
<keyword evidence="4" id="KW-0804">Transcription</keyword>
<dbReference type="PANTHER" id="PTHR30146:SF148">
    <property type="entry name" value="HTH-TYPE TRANSCRIPTIONAL REPRESSOR PURR-RELATED"/>
    <property type="match status" value="1"/>
</dbReference>
<keyword evidence="3" id="KW-0238">DNA-binding</keyword>
<dbReference type="PROSITE" id="PS00356">
    <property type="entry name" value="HTH_LACI_1"/>
    <property type="match status" value="1"/>
</dbReference>
<dbReference type="InterPro" id="IPR028082">
    <property type="entry name" value="Peripla_BP_I"/>
</dbReference>
<reference evidence="7 8" key="1">
    <citation type="submission" date="2020-02" db="EMBL/GenBank/DDBJ databases">
        <title>Paraburkholderia simonii sp. nov. and Paraburkholderia youngii sp. nov. Brazilian and Mexican Mimosa-associated rhizobia.</title>
        <authorList>
            <person name="Mavima L."/>
            <person name="Beukes C.W."/>
            <person name="Chan W.Y."/>
            <person name="Palmer M."/>
            <person name="De Meyer S.E."/>
            <person name="James E.K."/>
            <person name="Venter S.N."/>
            <person name="Steenkamp E.T."/>
        </authorList>
    </citation>
    <scope>NUCLEOTIDE SEQUENCE [LARGE SCALE GENOMIC DNA]</scope>
    <source>
        <strain evidence="7 8">JPY169</strain>
    </source>
</reference>
<evidence type="ECO:0000256" key="3">
    <source>
        <dbReference type="ARBA" id="ARBA00023125"/>
    </source>
</evidence>
<dbReference type="Gene3D" id="1.10.260.40">
    <property type="entry name" value="lambda repressor-like DNA-binding domains"/>
    <property type="match status" value="1"/>
</dbReference>
<organism evidence="7 8">
    <name type="scientific">Paraburkholderia youngii</name>
    <dbReference type="NCBI Taxonomy" id="2782701"/>
    <lineage>
        <taxon>Bacteria</taxon>
        <taxon>Pseudomonadati</taxon>
        <taxon>Pseudomonadota</taxon>
        <taxon>Betaproteobacteria</taxon>
        <taxon>Burkholderiales</taxon>
        <taxon>Burkholderiaceae</taxon>
        <taxon>Paraburkholderia</taxon>
    </lineage>
</organism>
<evidence type="ECO:0000256" key="5">
    <source>
        <dbReference type="SAM" id="MobiDB-lite"/>
    </source>
</evidence>
<sequence length="449" mass="48940">MRDDDRRPAVFLSHSFLLVQFFSAPSETFSETLRRESRLLETLCQWSIRRDGVNHKMHITKRFAKRFIKRIESSYDSSTAHTDIGRKTVASTMKDVARLAQVSLATVSAVLSGSTYVSPELTSRVKKAVAALGYSPNSVASSLKKGATKIIGLVVPDITNPFFTELVHSVQKRARELGYAVLLCDSERDIEQERSYLKMLRAHLATGTIICPAGPDASYKDLPNEVGIMPIVSVDHIIRADDYDSVVLDNVAASRMVMQHIISLGHTRVAIIAGQQHLVPGRDRLAGFVEALRGAGLDVIPEFVRHGAFNESDAFDCSQALLALPERPSAIFAANNQMLIGVMRAISESGLSCPYDISVAAIDDFPWAAAFSPALTTVRQPVDAMADAAFNLLLERINGTDAAPRHLVFTPEMVIRQSCVAPAAPSGLAARRAPARRTRKPANAHLADA</sequence>
<feature type="compositionally biased region" description="Basic residues" evidence="5">
    <location>
        <begin position="433"/>
        <end position="442"/>
    </location>
</feature>
<proteinExistence type="predicted"/>
<keyword evidence="2" id="KW-0805">Transcription regulation</keyword>
<dbReference type="AlphaFoldDB" id="A0A7Y6JZA7"/>
<dbReference type="InterPro" id="IPR000843">
    <property type="entry name" value="HTH_LacI"/>
</dbReference>
<dbReference type="InterPro" id="IPR010982">
    <property type="entry name" value="Lambda_DNA-bd_dom_sf"/>
</dbReference>
<name>A0A7Y6JZA7_9BURK</name>
<dbReference type="CDD" id="cd01392">
    <property type="entry name" value="HTH_LacI"/>
    <property type="match status" value="1"/>
</dbReference>
<dbReference type="SUPFAM" id="SSF47413">
    <property type="entry name" value="lambda repressor-like DNA-binding domains"/>
    <property type="match status" value="1"/>
</dbReference>
<dbReference type="InterPro" id="IPR046335">
    <property type="entry name" value="LacI/GalR-like_sensor"/>
</dbReference>
<dbReference type="GO" id="GO:0000976">
    <property type="term" value="F:transcription cis-regulatory region binding"/>
    <property type="evidence" value="ECO:0007669"/>
    <property type="project" value="TreeGrafter"/>
</dbReference>
<feature type="region of interest" description="Disordered" evidence="5">
    <location>
        <begin position="430"/>
        <end position="449"/>
    </location>
</feature>
<dbReference type="EMBL" id="JAALDK010000001">
    <property type="protein sequence ID" value="NUY00448.1"/>
    <property type="molecule type" value="Genomic_DNA"/>
</dbReference>
<protein>
    <submittedName>
        <fullName evidence="7">Substrate-binding domain-containing protein</fullName>
    </submittedName>
</protein>
<evidence type="ECO:0000256" key="4">
    <source>
        <dbReference type="ARBA" id="ARBA00023163"/>
    </source>
</evidence>
<dbReference type="Gene3D" id="3.40.50.2300">
    <property type="match status" value="2"/>
</dbReference>
<dbReference type="PANTHER" id="PTHR30146">
    <property type="entry name" value="LACI-RELATED TRANSCRIPTIONAL REPRESSOR"/>
    <property type="match status" value="1"/>
</dbReference>
<comment type="caution">
    <text evidence="7">The sequence shown here is derived from an EMBL/GenBank/DDBJ whole genome shotgun (WGS) entry which is preliminary data.</text>
</comment>
<dbReference type="Proteomes" id="UP000594380">
    <property type="component" value="Unassembled WGS sequence"/>
</dbReference>
<dbReference type="CDD" id="cd06267">
    <property type="entry name" value="PBP1_LacI_sugar_binding-like"/>
    <property type="match status" value="1"/>
</dbReference>
<accession>A0A7Y6JZA7</accession>
<dbReference type="GeneID" id="301101099"/>
<dbReference type="Pfam" id="PF13377">
    <property type="entry name" value="Peripla_BP_3"/>
    <property type="match status" value="1"/>
</dbReference>
<dbReference type="Pfam" id="PF00356">
    <property type="entry name" value="LacI"/>
    <property type="match status" value="1"/>
</dbReference>
<evidence type="ECO:0000313" key="8">
    <source>
        <dbReference type="Proteomes" id="UP000594380"/>
    </source>
</evidence>
<keyword evidence="1" id="KW-0678">Repressor</keyword>
<evidence type="ECO:0000256" key="2">
    <source>
        <dbReference type="ARBA" id="ARBA00023015"/>
    </source>
</evidence>
<evidence type="ECO:0000313" key="7">
    <source>
        <dbReference type="EMBL" id="NUY00448.1"/>
    </source>
</evidence>
<evidence type="ECO:0000256" key="1">
    <source>
        <dbReference type="ARBA" id="ARBA00022491"/>
    </source>
</evidence>
<dbReference type="GO" id="GO:0003700">
    <property type="term" value="F:DNA-binding transcription factor activity"/>
    <property type="evidence" value="ECO:0007669"/>
    <property type="project" value="TreeGrafter"/>
</dbReference>
<feature type="domain" description="HTH lacI-type" evidence="6">
    <location>
        <begin position="91"/>
        <end position="145"/>
    </location>
</feature>
<evidence type="ECO:0000259" key="6">
    <source>
        <dbReference type="PROSITE" id="PS50932"/>
    </source>
</evidence>